<dbReference type="RefSeq" id="WP_109667669.1">
    <property type="nucleotide sequence ID" value="NZ_QGGW01000004.1"/>
</dbReference>
<dbReference type="AlphaFoldDB" id="A0A316GZ57"/>
<organism evidence="2 3">
    <name type="scientific">Roseicyclus mahoneyensis</name>
    <dbReference type="NCBI Taxonomy" id="164332"/>
    <lineage>
        <taxon>Bacteria</taxon>
        <taxon>Pseudomonadati</taxon>
        <taxon>Pseudomonadota</taxon>
        <taxon>Alphaproteobacteria</taxon>
        <taxon>Rhodobacterales</taxon>
        <taxon>Roseobacteraceae</taxon>
        <taxon>Roseicyclus</taxon>
    </lineage>
</organism>
<sequence>MDLPLIRPQMSFRPEAPVSATDPALLQAAQGFEAIILQQMLQTARAASLGDGLFEGTGSDTTNAMLDRALAESGAGRAGLGLAETIARQLAPLAARAGQGG</sequence>
<proteinExistence type="predicted"/>
<evidence type="ECO:0000313" key="3">
    <source>
        <dbReference type="Proteomes" id="UP000245708"/>
    </source>
</evidence>
<protein>
    <submittedName>
        <fullName evidence="2">Flagellar protein FlgJ</fullName>
    </submittedName>
</protein>
<accession>A0A316GZ57</accession>
<gene>
    <name evidence="2" type="ORF">C7455_10455</name>
</gene>
<reference evidence="2 3" key="1">
    <citation type="submission" date="2018-05" db="EMBL/GenBank/DDBJ databases">
        <title>Genomic Encyclopedia of Type Strains, Phase IV (KMG-IV): sequencing the most valuable type-strain genomes for metagenomic binning, comparative biology and taxonomic classification.</title>
        <authorList>
            <person name="Goeker M."/>
        </authorList>
    </citation>
    <scope>NUCLEOTIDE SEQUENCE [LARGE SCALE GENOMIC DNA]</scope>
    <source>
        <strain evidence="2 3">DSM 16097</strain>
    </source>
</reference>
<dbReference type="Proteomes" id="UP000245708">
    <property type="component" value="Unassembled WGS sequence"/>
</dbReference>
<dbReference type="EMBL" id="QGGW01000004">
    <property type="protein sequence ID" value="PWK60419.1"/>
    <property type="molecule type" value="Genomic_DNA"/>
</dbReference>
<keyword evidence="2" id="KW-0282">Flagellum</keyword>
<keyword evidence="3" id="KW-1185">Reference proteome</keyword>
<keyword evidence="2" id="KW-0969">Cilium</keyword>
<keyword evidence="2" id="KW-0966">Cell projection</keyword>
<evidence type="ECO:0000313" key="2">
    <source>
        <dbReference type="EMBL" id="PWK60419.1"/>
    </source>
</evidence>
<dbReference type="OrthoDB" id="8481704at2"/>
<name>A0A316GZ57_9RHOB</name>
<feature type="domain" description="Flagellar protein FlgJ N-terminal" evidence="1">
    <location>
        <begin position="43"/>
        <end position="89"/>
    </location>
</feature>
<dbReference type="InterPro" id="IPR019301">
    <property type="entry name" value="Flagellar_prot_FlgJ_N"/>
</dbReference>
<dbReference type="Pfam" id="PF10135">
    <property type="entry name" value="Rod-binding"/>
    <property type="match status" value="1"/>
</dbReference>
<comment type="caution">
    <text evidence="2">The sequence shown here is derived from an EMBL/GenBank/DDBJ whole genome shotgun (WGS) entry which is preliminary data.</text>
</comment>
<evidence type="ECO:0000259" key="1">
    <source>
        <dbReference type="Pfam" id="PF10135"/>
    </source>
</evidence>